<comment type="similarity">
    <text evidence="1">Belongs to the sulfotransferase 1 family.</text>
</comment>
<name>A0A2T7P2Y9_POMCA</name>
<keyword evidence="2" id="KW-0808">Transferase</keyword>
<dbReference type="Gene3D" id="3.30.710.10">
    <property type="entry name" value="Potassium Channel Kv1.1, Chain A"/>
    <property type="match status" value="1"/>
</dbReference>
<evidence type="ECO:0000313" key="6">
    <source>
        <dbReference type="Proteomes" id="UP000245119"/>
    </source>
</evidence>
<dbReference type="GO" id="GO:0008146">
    <property type="term" value="F:sulfotransferase activity"/>
    <property type="evidence" value="ECO:0007669"/>
    <property type="project" value="InterPro"/>
</dbReference>
<gene>
    <name evidence="5" type="ORF">C0Q70_12953</name>
</gene>
<dbReference type="InterPro" id="IPR000863">
    <property type="entry name" value="Sulfotransferase_dom"/>
</dbReference>
<dbReference type="SMART" id="SM00225">
    <property type="entry name" value="BTB"/>
    <property type="match status" value="1"/>
</dbReference>
<dbReference type="PANTHER" id="PTHR11783">
    <property type="entry name" value="SULFOTRANSFERASE SULT"/>
    <property type="match status" value="1"/>
</dbReference>
<dbReference type="InterPro" id="IPR000210">
    <property type="entry name" value="BTB/POZ_dom"/>
</dbReference>
<dbReference type="InterPro" id="IPR027417">
    <property type="entry name" value="P-loop_NTPase"/>
</dbReference>
<dbReference type="InterPro" id="IPR011333">
    <property type="entry name" value="SKP1/BTB/POZ_sf"/>
</dbReference>
<organism evidence="5 6">
    <name type="scientific">Pomacea canaliculata</name>
    <name type="common">Golden apple snail</name>
    <dbReference type="NCBI Taxonomy" id="400727"/>
    <lineage>
        <taxon>Eukaryota</taxon>
        <taxon>Metazoa</taxon>
        <taxon>Spiralia</taxon>
        <taxon>Lophotrochozoa</taxon>
        <taxon>Mollusca</taxon>
        <taxon>Gastropoda</taxon>
        <taxon>Caenogastropoda</taxon>
        <taxon>Architaenioglossa</taxon>
        <taxon>Ampullarioidea</taxon>
        <taxon>Ampullariidae</taxon>
        <taxon>Pomacea</taxon>
    </lineage>
</organism>
<reference evidence="5 6" key="1">
    <citation type="submission" date="2018-04" db="EMBL/GenBank/DDBJ databases">
        <title>The genome of golden apple snail Pomacea canaliculata provides insight into stress tolerance and invasive adaptation.</title>
        <authorList>
            <person name="Liu C."/>
            <person name="Liu B."/>
            <person name="Ren Y."/>
            <person name="Zhang Y."/>
            <person name="Wang H."/>
            <person name="Li S."/>
            <person name="Jiang F."/>
            <person name="Yin L."/>
            <person name="Zhang G."/>
            <person name="Qian W."/>
            <person name="Fan W."/>
        </authorList>
    </citation>
    <scope>NUCLEOTIDE SEQUENCE [LARGE SCALE GENOMIC DNA]</scope>
    <source>
        <strain evidence="5">SZHN2017</strain>
        <tissue evidence="5">Muscle</tissue>
    </source>
</reference>
<dbReference type="Pfam" id="PF00651">
    <property type="entry name" value="BTB"/>
    <property type="match status" value="1"/>
</dbReference>
<sequence>MAVPSEIKDRSGVAFYYGDGGDIWFPPLPLPYSYKEQVAVIRDTVIRDDDIIMTGYAKSGSHWHYEMLAMLAQGRADYVRTDKPTEMLDRLTSEQAAALTSPRVLNTHVPFRLLPRQVIQKKTKIVYLLRNPKDVAVSLYNHVRDWTVLGYQGSWPDFLQLFLYTGVWTNRWFDMARDWKKEIANHPEHPIFVAVYEEAIRDPINHVVRLNDFLGLERSRELCEKIADACSFEKLKSASHNPEIKEDHFRNLWKEGSSGFFRKGAMQVKLATKESMLGNALAFDSSDAFSSEFVHILHDHELELRTRLFKQWQESKNCDLILAAKGGKLYAHSCVVAAFSPKIRTLLENGSQISPAFTGTYMHIIFEYSVIRCLLSMMYTGVLSFNTSLLSSVLSAARWLQMEEIVRVCQDFKRDTSTSVKEDEEEVLTDENVLLLIDAASDHQKSNHNIHAPKDDDELETSTQPLLEKEPKDSILVEPRHRKNNPTKIEKKTKSQNRPRGRPKRKA</sequence>
<dbReference type="Pfam" id="PF00685">
    <property type="entry name" value="Sulfotransfer_1"/>
    <property type="match status" value="1"/>
</dbReference>
<dbReference type="SUPFAM" id="SSF52540">
    <property type="entry name" value="P-loop containing nucleoside triphosphate hydrolases"/>
    <property type="match status" value="1"/>
</dbReference>
<feature type="compositionally biased region" description="Basic and acidic residues" evidence="3">
    <location>
        <begin position="467"/>
        <end position="479"/>
    </location>
</feature>
<dbReference type="PROSITE" id="PS50097">
    <property type="entry name" value="BTB"/>
    <property type="match status" value="1"/>
</dbReference>
<dbReference type="Gene3D" id="3.40.50.300">
    <property type="entry name" value="P-loop containing nucleotide triphosphate hydrolases"/>
    <property type="match status" value="1"/>
</dbReference>
<keyword evidence="6" id="KW-1185">Reference proteome</keyword>
<evidence type="ECO:0000259" key="4">
    <source>
        <dbReference type="PROSITE" id="PS50097"/>
    </source>
</evidence>
<evidence type="ECO:0000256" key="3">
    <source>
        <dbReference type="SAM" id="MobiDB-lite"/>
    </source>
</evidence>
<dbReference type="Proteomes" id="UP000245119">
    <property type="component" value="Linkage Group LG7"/>
</dbReference>
<dbReference type="OrthoDB" id="6341251at2759"/>
<dbReference type="EMBL" id="PZQS01000007">
    <property type="protein sequence ID" value="PVD27781.1"/>
    <property type="molecule type" value="Genomic_DNA"/>
</dbReference>
<evidence type="ECO:0000256" key="2">
    <source>
        <dbReference type="ARBA" id="ARBA00022679"/>
    </source>
</evidence>
<proteinExistence type="inferred from homology"/>
<feature type="compositionally biased region" description="Basic residues" evidence="3">
    <location>
        <begin position="494"/>
        <end position="507"/>
    </location>
</feature>
<dbReference type="SUPFAM" id="SSF54695">
    <property type="entry name" value="POZ domain"/>
    <property type="match status" value="1"/>
</dbReference>
<evidence type="ECO:0000313" key="5">
    <source>
        <dbReference type="EMBL" id="PVD27781.1"/>
    </source>
</evidence>
<comment type="caution">
    <text evidence="5">The sequence shown here is derived from an EMBL/GenBank/DDBJ whole genome shotgun (WGS) entry which is preliminary data.</text>
</comment>
<dbReference type="AlphaFoldDB" id="A0A2T7P2Y9"/>
<feature type="domain" description="BTB" evidence="4">
    <location>
        <begin position="318"/>
        <end position="387"/>
    </location>
</feature>
<accession>A0A2T7P2Y9</accession>
<protein>
    <recommendedName>
        <fullName evidence="4">BTB domain-containing protein</fullName>
    </recommendedName>
</protein>
<evidence type="ECO:0000256" key="1">
    <source>
        <dbReference type="ARBA" id="ARBA00005771"/>
    </source>
</evidence>
<feature type="region of interest" description="Disordered" evidence="3">
    <location>
        <begin position="444"/>
        <end position="507"/>
    </location>
</feature>